<dbReference type="Gene3D" id="6.10.340.10">
    <property type="match status" value="1"/>
</dbReference>
<dbReference type="AlphaFoldDB" id="A0A2Z2KA12"/>
<organism evidence="10 11">
    <name type="scientific">Paenibacillus donghaensis</name>
    <dbReference type="NCBI Taxonomy" id="414771"/>
    <lineage>
        <taxon>Bacteria</taxon>
        <taxon>Bacillati</taxon>
        <taxon>Bacillota</taxon>
        <taxon>Bacilli</taxon>
        <taxon>Bacillales</taxon>
        <taxon>Paenibacillaceae</taxon>
        <taxon>Paenibacillus</taxon>
    </lineage>
</organism>
<dbReference type="PROSITE" id="PS50111">
    <property type="entry name" value="CHEMOTAXIS_TRANSDUC_2"/>
    <property type="match status" value="1"/>
</dbReference>
<name>A0A2Z2KA12_9BACL</name>
<evidence type="ECO:0000313" key="10">
    <source>
        <dbReference type="EMBL" id="ASA19613.1"/>
    </source>
</evidence>
<evidence type="ECO:0000256" key="7">
    <source>
        <dbReference type="SAM" id="Phobius"/>
    </source>
</evidence>
<gene>
    <name evidence="10" type="ORF">B9T62_01525</name>
</gene>
<dbReference type="GO" id="GO:0004888">
    <property type="term" value="F:transmembrane signaling receptor activity"/>
    <property type="evidence" value="ECO:0007669"/>
    <property type="project" value="InterPro"/>
</dbReference>
<dbReference type="GO" id="GO:0007165">
    <property type="term" value="P:signal transduction"/>
    <property type="evidence" value="ECO:0007669"/>
    <property type="project" value="UniProtKB-KW"/>
</dbReference>
<keyword evidence="7" id="KW-0812">Transmembrane</keyword>
<accession>A0A2Z2KA12</accession>
<feature type="transmembrane region" description="Helical" evidence="7">
    <location>
        <begin position="12"/>
        <end position="34"/>
    </location>
</feature>
<feature type="transmembrane region" description="Helical" evidence="7">
    <location>
        <begin position="182"/>
        <end position="204"/>
    </location>
</feature>
<dbReference type="SMART" id="SM00283">
    <property type="entry name" value="MA"/>
    <property type="match status" value="1"/>
</dbReference>
<dbReference type="PANTHER" id="PTHR32089">
    <property type="entry name" value="METHYL-ACCEPTING CHEMOTAXIS PROTEIN MCPB"/>
    <property type="match status" value="1"/>
</dbReference>
<sequence>MFRFKQSISRKITRLLFVVLLLTSLLLSISFYFISVSIFNSYVAPQINKSLTAAGQDVYKSINTTFAQQTLSNGEQARTQLEFYFKEKQKQHGSESIYLLNVKDGKPVVLAAERSAKLKPQESVELQPAMEQALKSGKLALSDMYSDSHGIHISSYINIPGSTMLVGVNADVRFIEEKLSNILWTSAGITLAAMVVSMVGAMFMSRRITRPITKLAAYSNKLAEGDFTQELHIKGSDEVGQLSESFRTMTERLKGMIGQVLNTSNTVVMDANDLKERVAMLNEMASHSSQSVEEIGKGSTTIAVAALDNARAMEEINLGIQQIASSAGEVTEQISEASDQATGGNDTAQHAVEQMRQVQRASQKSLQQFQTMNERSLMIGEVVQGITEITKQIQMLSLNASIEAARAGEHGRGFAVVAGEVRKLSEQSRNATEQIREFLMSLQEDMNRSVTEMNQVNAEVASGAGKVAEAGDAFSQLLILIQSIDQNIQSVSAATQQISAGTEEVSASVEETAQITAKSQANADTLQQNSDRQRSELDAHGLTVEHLHEQAIQLQEAVKQFKI</sequence>
<dbReference type="InterPro" id="IPR004090">
    <property type="entry name" value="Chemotax_Me-accpt_rcpt"/>
</dbReference>
<evidence type="ECO:0000259" key="8">
    <source>
        <dbReference type="PROSITE" id="PS50111"/>
    </source>
</evidence>
<evidence type="ECO:0000256" key="4">
    <source>
        <dbReference type="ARBA" id="ARBA00023224"/>
    </source>
</evidence>
<dbReference type="OrthoDB" id="369835at2"/>
<dbReference type="CDD" id="cd06225">
    <property type="entry name" value="HAMP"/>
    <property type="match status" value="1"/>
</dbReference>
<dbReference type="GO" id="GO:0006935">
    <property type="term" value="P:chemotaxis"/>
    <property type="evidence" value="ECO:0007669"/>
    <property type="project" value="InterPro"/>
</dbReference>
<evidence type="ECO:0000259" key="9">
    <source>
        <dbReference type="PROSITE" id="PS50885"/>
    </source>
</evidence>
<evidence type="ECO:0000256" key="3">
    <source>
        <dbReference type="ARBA" id="ARBA00023136"/>
    </source>
</evidence>
<evidence type="ECO:0000256" key="6">
    <source>
        <dbReference type="PROSITE-ProRule" id="PRU00284"/>
    </source>
</evidence>
<comment type="subcellular location">
    <subcellularLocation>
        <location evidence="1">Cell membrane</location>
    </subcellularLocation>
</comment>
<protein>
    <submittedName>
        <fullName evidence="10">Methyl-accepting chemotaxis protein</fullName>
    </submittedName>
</protein>
<dbReference type="SMART" id="SM00304">
    <property type="entry name" value="HAMP"/>
    <property type="match status" value="1"/>
</dbReference>
<dbReference type="EMBL" id="CP021780">
    <property type="protein sequence ID" value="ASA19613.1"/>
    <property type="molecule type" value="Genomic_DNA"/>
</dbReference>
<evidence type="ECO:0000256" key="2">
    <source>
        <dbReference type="ARBA" id="ARBA00022475"/>
    </source>
</evidence>
<keyword evidence="7" id="KW-1133">Transmembrane helix</keyword>
<keyword evidence="4 6" id="KW-0807">Transducer</keyword>
<dbReference type="PRINTS" id="PR00260">
    <property type="entry name" value="CHEMTRNSDUCR"/>
</dbReference>
<dbReference type="GO" id="GO:0005886">
    <property type="term" value="C:plasma membrane"/>
    <property type="evidence" value="ECO:0007669"/>
    <property type="project" value="UniProtKB-SubCell"/>
</dbReference>
<proteinExistence type="inferred from homology"/>
<dbReference type="PANTHER" id="PTHR32089:SF112">
    <property type="entry name" value="LYSOZYME-LIKE PROTEIN-RELATED"/>
    <property type="match status" value="1"/>
</dbReference>
<dbReference type="PROSITE" id="PS50885">
    <property type="entry name" value="HAMP"/>
    <property type="match status" value="1"/>
</dbReference>
<keyword evidence="2" id="KW-1003">Cell membrane</keyword>
<dbReference type="Pfam" id="PF00015">
    <property type="entry name" value="MCPsignal"/>
    <property type="match status" value="1"/>
</dbReference>
<reference evidence="10 11" key="1">
    <citation type="submission" date="2017-06" db="EMBL/GenBank/DDBJ databases">
        <title>Complete genome sequence of Paenibacillus donghaensis KCTC 13049T isolated from East Sea sediment, South Korea.</title>
        <authorList>
            <person name="Jung B.K."/>
            <person name="Hong S.-J."/>
            <person name="Shin J.-H."/>
        </authorList>
    </citation>
    <scope>NUCLEOTIDE SEQUENCE [LARGE SCALE GENOMIC DNA]</scope>
    <source>
        <strain evidence="10 11">KCTC 13049</strain>
    </source>
</reference>
<dbReference type="Proteomes" id="UP000249890">
    <property type="component" value="Chromosome"/>
</dbReference>
<dbReference type="KEGG" id="pdh:B9T62_01525"/>
<dbReference type="InterPro" id="IPR004089">
    <property type="entry name" value="MCPsignal_dom"/>
</dbReference>
<keyword evidence="3 7" id="KW-0472">Membrane</keyword>
<evidence type="ECO:0000256" key="5">
    <source>
        <dbReference type="ARBA" id="ARBA00029447"/>
    </source>
</evidence>
<feature type="domain" description="HAMP" evidence="9">
    <location>
        <begin position="206"/>
        <end position="258"/>
    </location>
</feature>
<evidence type="ECO:0000313" key="11">
    <source>
        <dbReference type="Proteomes" id="UP000249890"/>
    </source>
</evidence>
<dbReference type="CDD" id="cd11386">
    <property type="entry name" value="MCP_signal"/>
    <property type="match status" value="1"/>
</dbReference>
<dbReference type="RefSeq" id="WP_087913638.1">
    <property type="nucleotide sequence ID" value="NZ_CP021780.1"/>
</dbReference>
<comment type="similarity">
    <text evidence="5">Belongs to the methyl-accepting chemotaxis (MCP) protein family.</text>
</comment>
<dbReference type="Pfam" id="PF00672">
    <property type="entry name" value="HAMP"/>
    <property type="match status" value="1"/>
</dbReference>
<feature type="domain" description="Methyl-accepting transducer" evidence="8">
    <location>
        <begin position="277"/>
        <end position="513"/>
    </location>
</feature>
<evidence type="ECO:0000256" key="1">
    <source>
        <dbReference type="ARBA" id="ARBA00004236"/>
    </source>
</evidence>
<dbReference type="InterPro" id="IPR003660">
    <property type="entry name" value="HAMP_dom"/>
</dbReference>
<dbReference type="Gene3D" id="1.10.287.950">
    <property type="entry name" value="Methyl-accepting chemotaxis protein"/>
    <property type="match status" value="1"/>
</dbReference>
<dbReference type="SUPFAM" id="SSF58104">
    <property type="entry name" value="Methyl-accepting chemotaxis protein (MCP) signaling domain"/>
    <property type="match status" value="1"/>
</dbReference>
<keyword evidence="11" id="KW-1185">Reference proteome</keyword>